<evidence type="ECO:0000256" key="1">
    <source>
        <dbReference type="SAM" id="MobiDB-lite"/>
    </source>
</evidence>
<reference evidence="2 3" key="1">
    <citation type="journal article" date="2010" name="Stand. Genomic Sci.">
        <title>Complete genome sequence of Arcobacter nitrofigilis type strain (CI).</title>
        <authorList>
            <person name="Pati A."/>
            <person name="Gronow S."/>
            <person name="Lapidus A."/>
            <person name="Copeland A."/>
            <person name="Glavina Del Rio T."/>
            <person name="Nolan M."/>
            <person name="Lucas S."/>
            <person name="Tice H."/>
            <person name="Cheng J.F."/>
            <person name="Han C."/>
            <person name="Chertkov O."/>
            <person name="Bruce D."/>
            <person name="Tapia R."/>
            <person name="Goodwin L."/>
            <person name="Pitluck S."/>
            <person name="Liolios K."/>
            <person name="Ivanova N."/>
            <person name="Mavromatis K."/>
            <person name="Chen A."/>
            <person name="Palaniappan K."/>
            <person name="Land M."/>
            <person name="Hauser L."/>
            <person name="Chang Y.J."/>
            <person name="Jeffries C.D."/>
            <person name="Detter J.C."/>
            <person name="Rohde M."/>
            <person name="Goker M."/>
            <person name="Bristow J."/>
            <person name="Eisen J.A."/>
            <person name="Markowitz V."/>
            <person name="Hugenholtz P."/>
            <person name="Klenk H.P."/>
            <person name="Kyrpides N.C."/>
        </authorList>
    </citation>
    <scope>NUCLEOTIDE SEQUENCE [LARGE SCALE GENOMIC DNA]</scope>
    <source>
        <strain evidence="3">ATCC 33309 / DSM 7299 / CCUG 15893 / LMG 7604 / NCTC 12251 / CI</strain>
    </source>
</reference>
<evidence type="ECO:0008006" key="4">
    <source>
        <dbReference type="Google" id="ProtNLM"/>
    </source>
</evidence>
<dbReference type="KEGG" id="ant:Arnit_2012"/>
<proteinExistence type="predicted"/>
<accession>D5V054</accession>
<protein>
    <recommendedName>
        <fullName evidence="4">Helix-turn-helix domain-containing protein</fullName>
    </recommendedName>
</protein>
<evidence type="ECO:0000313" key="3">
    <source>
        <dbReference type="Proteomes" id="UP000000939"/>
    </source>
</evidence>
<dbReference type="EMBL" id="CP001999">
    <property type="protein sequence ID" value="ADG93666.1"/>
    <property type="molecule type" value="Genomic_DNA"/>
</dbReference>
<name>D5V054_ARCNC</name>
<feature type="compositionally biased region" description="Basic residues" evidence="1">
    <location>
        <begin position="138"/>
        <end position="167"/>
    </location>
</feature>
<feature type="compositionally biased region" description="Basic and acidic residues" evidence="1">
    <location>
        <begin position="125"/>
        <end position="137"/>
    </location>
</feature>
<dbReference type="Proteomes" id="UP000000939">
    <property type="component" value="Chromosome"/>
</dbReference>
<dbReference type="AlphaFoldDB" id="D5V054"/>
<gene>
    <name evidence="2" type="ordered locus">Arnit_2012</name>
</gene>
<feature type="region of interest" description="Disordered" evidence="1">
    <location>
        <begin position="112"/>
        <end position="167"/>
    </location>
</feature>
<dbReference type="RefSeq" id="WP_013135811.1">
    <property type="nucleotide sequence ID" value="NC_014166.1"/>
</dbReference>
<sequence length="167" mass="18939">MSNLLNQNDKVVCENIVKTSDSIDAKRAKALLLIDEGNTQAKAAESSTLSIGQVKYILAKYKSIGLASFPAELTVLKEETLLVETKEDTDISNLKDKIEDVKEIIAEKKPQVEKKLKTDKKIKKEKTDKKQIKENSKKVKKAPMKKDKKDKKIKKISKKKDKKNKKK</sequence>
<dbReference type="eggNOG" id="COG3415">
    <property type="taxonomic scope" value="Bacteria"/>
</dbReference>
<organism evidence="2 3">
    <name type="scientific">Arcobacter nitrofigilis (strain ATCC 33309 / DSM 7299 / CCUG 15893 / LMG 7604 / NCTC 12251 / CI)</name>
    <name type="common">Campylobacter nitrofigilis</name>
    <dbReference type="NCBI Taxonomy" id="572480"/>
    <lineage>
        <taxon>Bacteria</taxon>
        <taxon>Pseudomonadati</taxon>
        <taxon>Campylobacterota</taxon>
        <taxon>Epsilonproteobacteria</taxon>
        <taxon>Campylobacterales</taxon>
        <taxon>Arcobacteraceae</taxon>
        <taxon>Arcobacter</taxon>
    </lineage>
</organism>
<keyword evidence="3" id="KW-1185">Reference proteome</keyword>
<dbReference type="OrthoDB" id="6080802at2"/>
<evidence type="ECO:0000313" key="2">
    <source>
        <dbReference type="EMBL" id="ADG93666.1"/>
    </source>
</evidence>
<dbReference type="HOGENOM" id="CLU_1591207_0_0_7"/>